<organism evidence="2 3">
    <name type="scientific">Photorhabdus temperata J3</name>
    <dbReference type="NCBI Taxonomy" id="1389415"/>
    <lineage>
        <taxon>Bacteria</taxon>
        <taxon>Pseudomonadati</taxon>
        <taxon>Pseudomonadota</taxon>
        <taxon>Gammaproteobacteria</taxon>
        <taxon>Enterobacterales</taxon>
        <taxon>Morganellaceae</taxon>
        <taxon>Photorhabdus</taxon>
    </lineage>
</organism>
<comment type="caution">
    <text evidence="2">The sequence shown here is derived from an EMBL/GenBank/DDBJ whole genome shotgun (WGS) entry which is preliminary data.</text>
</comment>
<evidence type="ECO:0000313" key="3">
    <source>
        <dbReference type="Proteomes" id="UP000017133"/>
    </source>
</evidence>
<keyword evidence="3" id="KW-1185">Reference proteome</keyword>
<sequence length="55" mass="6752">MKITIKKRKKLKNKGKKERKTNKIHKKLIKSYQAIKNRIIDNLIMRYQLVIKIKF</sequence>
<accession>U7R2N3</accession>
<evidence type="ECO:0000256" key="1">
    <source>
        <dbReference type="SAM" id="MobiDB-lite"/>
    </source>
</evidence>
<reference evidence="2 3" key="1">
    <citation type="submission" date="2013-10" db="EMBL/GenBank/DDBJ databases">
        <title>Whole Genome Shotgun Sequence of Photorhabdus temperata J3.</title>
        <authorList>
            <person name="Park G.-S."/>
            <person name="Hong S.-J."/>
            <person name="Shin J.-H."/>
        </authorList>
    </citation>
    <scope>NUCLEOTIDE SEQUENCE [LARGE SCALE GENOMIC DNA]</scope>
    <source>
        <strain evidence="2 3">J3</strain>
    </source>
</reference>
<dbReference type="AlphaFoldDB" id="U7R2N3"/>
<gene>
    <name evidence="2" type="ORF">O185_07825</name>
</gene>
<dbReference type="Proteomes" id="UP000017133">
    <property type="component" value="Unassembled WGS sequence"/>
</dbReference>
<name>U7R2N3_PHOTE</name>
<dbReference type="PATRIC" id="fig|1389415.4.peg.1570"/>
<feature type="region of interest" description="Disordered" evidence="1">
    <location>
        <begin position="1"/>
        <end position="20"/>
    </location>
</feature>
<evidence type="ECO:0000313" key="2">
    <source>
        <dbReference type="EMBL" id="ERT13657.1"/>
    </source>
</evidence>
<protein>
    <submittedName>
        <fullName evidence="2">Uncharacterized protein</fullName>
    </submittedName>
</protein>
<proteinExistence type="predicted"/>
<dbReference type="EMBL" id="AXDT01000063">
    <property type="protein sequence ID" value="ERT13657.1"/>
    <property type="molecule type" value="Genomic_DNA"/>
</dbReference>